<dbReference type="AlphaFoldDB" id="A0A915JLA2"/>
<evidence type="ECO:0000313" key="1">
    <source>
        <dbReference type="Proteomes" id="UP000887565"/>
    </source>
</evidence>
<keyword evidence="1" id="KW-1185">Reference proteome</keyword>
<proteinExistence type="predicted"/>
<protein>
    <submittedName>
        <fullName evidence="2">Uncharacterized protein</fullName>
    </submittedName>
</protein>
<reference evidence="2" key="1">
    <citation type="submission" date="2022-11" db="UniProtKB">
        <authorList>
            <consortium name="WormBaseParasite"/>
        </authorList>
    </citation>
    <scope>IDENTIFICATION</scope>
</reference>
<accession>A0A915JLA2</accession>
<dbReference type="Proteomes" id="UP000887565">
    <property type="component" value="Unplaced"/>
</dbReference>
<evidence type="ECO:0000313" key="2">
    <source>
        <dbReference type="WBParaSite" id="nRc.2.0.1.t26950-RA"/>
    </source>
</evidence>
<name>A0A915JLA2_ROMCU</name>
<organism evidence="1 2">
    <name type="scientific">Romanomermis culicivorax</name>
    <name type="common">Nematode worm</name>
    <dbReference type="NCBI Taxonomy" id="13658"/>
    <lineage>
        <taxon>Eukaryota</taxon>
        <taxon>Metazoa</taxon>
        <taxon>Ecdysozoa</taxon>
        <taxon>Nematoda</taxon>
        <taxon>Enoplea</taxon>
        <taxon>Dorylaimia</taxon>
        <taxon>Mermithida</taxon>
        <taxon>Mermithoidea</taxon>
        <taxon>Mermithidae</taxon>
        <taxon>Romanomermis</taxon>
    </lineage>
</organism>
<dbReference type="WBParaSite" id="nRc.2.0.1.t26950-RA">
    <property type="protein sequence ID" value="nRc.2.0.1.t26950-RA"/>
    <property type="gene ID" value="nRc.2.0.1.g26950"/>
</dbReference>
<sequence>MTIHSTRSVQLTNSATFGATIANLTADDIPVRLAARETSCCNFSNFACAPASGIVAVSLMLPRQGPPASILTLFRETLLSIFSVFIDLSIGLNVISVNSPASYCCCTFRLTEWPPVQRCQIPGFFPVFPAQNFPVCQTIFDHGDVWHQPIKSVPFPIMVQTGIFGLLKMPAIQISSKTQRLMAIRNSFA</sequence>